<dbReference type="PANTHER" id="PTHR42788">
    <property type="entry name" value="TAURINE IMPORT ATP-BINDING PROTEIN-RELATED"/>
    <property type="match status" value="1"/>
</dbReference>
<keyword evidence="6" id="KW-1185">Reference proteome</keyword>
<evidence type="ECO:0000256" key="1">
    <source>
        <dbReference type="ARBA" id="ARBA00022448"/>
    </source>
</evidence>
<dbReference type="Pfam" id="PF00005">
    <property type="entry name" value="ABC_tran"/>
    <property type="match status" value="1"/>
</dbReference>
<dbReference type="GO" id="GO:0016887">
    <property type="term" value="F:ATP hydrolysis activity"/>
    <property type="evidence" value="ECO:0007669"/>
    <property type="project" value="InterPro"/>
</dbReference>
<evidence type="ECO:0000313" key="6">
    <source>
        <dbReference type="Proteomes" id="UP000005561"/>
    </source>
</evidence>
<accession>C6LII5</accession>
<dbReference type="InterPro" id="IPR050166">
    <property type="entry name" value="ABC_transporter_ATP-bind"/>
</dbReference>
<name>C6LII5_9FIRM</name>
<dbReference type="RefSeq" id="WP_006863197.1">
    <property type="nucleotide sequence ID" value="NZ_ACCL02000017.1"/>
</dbReference>
<dbReference type="InterPro" id="IPR027417">
    <property type="entry name" value="P-loop_NTPase"/>
</dbReference>
<dbReference type="InterPro" id="IPR003593">
    <property type="entry name" value="AAA+_ATPase"/>
</dbReference>
<dbReference type="STRING" id="168384.SAMN05660368_01866"/>
<reference evidence="5" key="1">
    <citation type="submission" date="2009-07" db="EMBL/GenBank/DDBJ databases">
        <authorList>
            <person name="Weinstock G."/>
            <person name="Sodergren E."/>
            <person name="Clifton S."/>
            <person name="Fulton L."/>
            <person name="Fulton B."/>
            <person name="Courtney L."/>
            <person name="Fronick C."/>
            <person name="Harrison M."/>
            <person name="Strong C."/>
            <person name="Farmer C."/>
            <person name="Delahaunty K."/>
            <person name="Markovic C."/>
            <person name="Hall O."/>
            <person name="Minx P."/>
            <person name="Tomlinson C."/>
            <person name="Mitreva M."/>
            <person name="Nelson J."/>
            <person name="Hou S."/>
            <person name="Wollam A."/>
            <person name="Pepin K.H."/>
            <person name="Johnson M."/>
            <person name="Bhonagiri V."/>
            <person name="Nash W.E."/>
            <person name="Warren W."/>
            <person name="Chinwalla A."/>
            <person name="Mardis E.R."/>
            <person name="Wilson R.K."/>
        </authorList>
    </citation>
    <scope>NUCLEOTIDE SEQUENCE [LARGE SCALE GENOMIC DNA]</scope>
    <source>
        <strain evidence="5">DSM 14469</strain>
    </source>
</reference>
<evidence type="ECO:0000256" key="2">
    <source>
        <dbReference type="ARBA" id="ARBA00022741"/>
    </source>
</evidence>
<sequence>MQDNKMPKVQVRHLTKKFGDLLVLNDISFDVHAGEFLCIVGPTGCGKTTFLNSLTKLYEPTAGEILLDGQPVDLKKQSIAYIFQEYSTMPWLTVEENVGFGLDIKGVPKEKARVLVDEYLEIVGLTKYRKYYPDQLSASMLQRVVIARAFATQPDLLLMDEPYGQLDIQLRYRLEDELISLWQRTGTTVIFITHNIEEAVYLGERILVLTNKPTSIKQAIDNSLPRPRNIASPDFVKLRNEVTDLIKWW</sequence>
<dbReference type="AlphaFoldDB" id="C6LII5"/>
<comment type="caution">
    <text evidence="5">The sequence shown here is derived from an EMBL/GenBank/DDBJ whole genome shotgun (WGS) entry which is preliminary data.</text>
</comment>
<gene>
    <name evidence="5" type="ORF">BRYFOR_08423</name>
</gene>
<dbReference type="SMART" id="SM00382">
    <property type="entry name" value="AAA"/>
    <property type="match status" value="1"/>
</dbReference>
<dbReference type="EMBL" id="ACCL02000017">
    <property type="protein sequence ID" value="EET59567.1"/>
    <property type="molecule type" value="Genomic_DNA"/>
</dbReference>
<dbReference type="OrthoDB" id="9801958at2"/>
<organism evidence="5 6">
    <name type="scientific">Marvinbryantia formatexigens DSM 14469</name>
    <dbReference type="NCBI Taxonomy" id="478749"/>
    <lineage>
        <taxon>Bacteria</taxon>
        <taxon>Bacillati</taxon>
        <taxon>Bacillota</taxon>
        <taxon>Clostridia</taxon>
        <taxon>Lachnospirales</taxon>
        <taxon>Lachnospiraceae</taxon>
        <taxon>Marvinbryantia</taxon>
    </lineage>
</organism>
<dbReference type="SUPFAM" id="SSF52540">
    <property type="entry name" value="P-loop containing nucleoside triphosphate hydrolases"/>
    <property type="match status" value="1"/>
</dbReference>
<dbReference type="CDD" id="cd03293">
    <property type="entry name" value="ABC_NrtD_SsuB_transporters"/>
    <property type="match status" value="1"/>
</dbReference>
<dbReference type="PROSITE" id="PS50893">
    <property type="entry name" value="ABC_TRANSPORTER_2"/>
    <property type="match status" value="1"/>
</dbReference>
<evidence type="ECO:0000256" key="3">
    <source>
        <dbReference type="ARBA" id="ARBA00022840"/>
    </source>
</evidence>
<evidence type="ECO:0000313" key="5">
    <source>
        <dbReference type="EMBL" id="EET59567.1"/>
    </source>
</evidence>
<dbReference type="eggNOG" id="COG1116">
    <property type="taxonomic scope" value="Bacteria"/>
</dbReference>
<feature type="domain" description="ABC transporter" evidence="4">
    <location>
        <begin position="9"/>
        <end position="236"/>
    </location>
</feature>
<dbReference type="Gene3D" id="3.40.50.300">
    <property type="entry name" value="P-loop containing nucleotide triphosphate hydrolases"/>
    <property type="match status" value="1"/>
</dbReference>
<keyword evidence="1" id="KW-0813">Transport</keyword>
<evidence type="ECO:0000259" key="4">
    <source>
        <dbReference type="PROSITE" id="PS50893"/>
    </source>
</evidence>
<keyword evidence="2" id="KW-0547">Nucleotide-binding</keyword>
<dbReference type="GO" id="GO:0005524">
    <property type="term" value="F:ATP binding"/>
    <property type="evidence" value="ECO:0007669"/>
    <property type="project" value="UniProtKB-KW"/>
</dbReference>
<dbReference type="InterPro" id="IPR003439">
    <property type="entry name" value="ABC_transporter-like_ATP-bd"/>
</dbReference>
<proteinExistence type="predicted"/>
<keyword evidence="3 5" id="KW-0067">ATP-binding</keyword>
<protein>
    <submittedName>
        <fullName evidence="5">ABC transporter, ATP-binding protein</fullName>
    </submittedName>
</protein>
<dbReference type="Proteomes" id="UP000005561">
    <property type="component" value="Unassembled WGS sequence"/>
</dbReference>
<dbReference type="PANTHER" id="PTHR42788:SF13">
    <property type="entry name" value="ALIPHATIC SULFONATES IMPORT ATP-BINDING PROTEIN SSUB"/>
    <property type="match status" value="1"/>
</dbReference>